<gene>
    <name evidence="3" type="ORF">CYJ57_07415</name>
</gene>
<dbReference type="OrthoDB" id="9783944at2"/>
<feature type="domain" description="LysM" evidence="2">
    <location>
        <begin position="66"/>
        <end position="110"/>
    </location>
</feature>
<dbReference type="EMBL" id="PKHE01000027">
    <property type="protein sequence ID" value="PKY87522.1"/>
    <property type="molecule type" value="Genomic_DNA"/>
</dbReference>
<dbReference type="SMART" id="SM00257">
    <property type="entry name" value="LysM"/>
    <property type="match status" value="1"/>
</dbReference>
<dbReference type="PROSITE" id="PS51782">
    <property type="entry name" value="LYSM"/>
    <property type="match status" value="1"/>
</dbReference>
<evidence type="ECO:0000313" key="4">
    <source>
        <dbReference type="Proteomes" id="UP000234384"/>
    </source>
</evidence>
<dbReference type="Gene3D" id="3.40.33.10">
    <property type="entry name" value="CAP"/>
    <property type="match status" value="1"/>
</dbReference>
<dbReference type="InterPro" id="IPR036779">
    <property type="entry name" value="LysM_dom_sf"/>
</dbReference>
<accession>A0A2I1JW13</accession>
<feature type="compositionally biased region" description="Basic and acidic residues" evidence="1">
    <location>
        <begin position="170"/>
        <end position="180"/>
    </location>
</feature>
<dbReference type="AlphaFoldDB" id="A0A2I1JW13"/>
<protein>
    <recommendedName>
        <fullName evidence="2">LysM domain-containing protein</fullName>
    </recommendedName>
</protein>
<feature type="region of interest" description="Disordered" evidence="1">
    <location>
        <begin position="146"/>
        <end position="401"/>
    </location>
</feature>
<dbReference type="Proteomes" id="UP000234384">
    <property type="component" value="Unassembled WGS sequence"/>
</dbReference>
<feature type="compositionally biased region" description="Acidic residues" evidence="1">
    <location>
        <begin position="234"/>
        <end position="370"/>
    </location>
</feature>
<dbReference type="Pfam" id="PF01476">
    <property type="entry name" value="LysM"/>
    <property type="match status" value="1"/>
</dbReference>
<evidence type="ECO:0000313" key="3">
    <source>
        <dbReference type="EMBL" id="PKY87522.1"/>
    </source>
</evidence>
<dbReference type="InterPro" id="IPR018392">
    <property type="entry name" value="LysM"/>
</dbReference>
<proteinExistence type="predicted"/>
<reference evidence="3 4" key="1">
    <citation type="submission" date="2017-12" db="EMBL/GenBank/DDBJ databases">
        <title>Phylogenetic diversity of female urinary microbiome.</title>
        <authorList>
            <person name="Thomas-White K."/>
            <person name="Wolfe A.J."/>
        </authorList>
    </citation>
    <scope>NUCLEOTIDE SEQUENCE [LARGE SCALE GENOMIC DNA]</scope>
    <source>
        <strain evidence="3 4">UMB0898</strain>
    </source>
</reference>
<dbReference type="InterPro" id="IPR035940">
    <property type="entry name" value="CAP_sf"/>
</dbReference>
<dbReference type="Gene3D" id="3.10.350.10">
    <property type="entry name" value="LysM domain"/>
    <property type="match status" value="1"/>
</dbReference>
<comment type="caution">
    <text evidence="3">The sequence shown here is derived from an EMBL/GenBank/DDBJ whole genome shotgun (WGS) entry which is preliminary data.</text>
</comment>
<name>A0A2I1JW13_9LACT</name>
<sequence>MFIERKKLRKTRALGWVTATGIATLALTSTNLSIESIHAKEDAKIEWVANDVSKIREAILKLDKDDLYEIQWGDTLGAISLAAEVDIEDLAKVNGIEDIDFIKAGDELIINREVVKGMLENNLYLNTKDAKVKGKYVYVPIYSQETQKPASKDEVEKVTPGITGEIVTPEDTKPEVKPNPEVKPAPETPEVTPTPEEPEVEPTPETPEVTPTPEEPEVGPTPETPEEPTPAEPIPEEPTPEEPQPEEPQPEEPQPEDPQPEEPQPEEPQPEEPQPEEPQPEEPQPEEPQPEEPQPEEPQPEEPQPEEPQPEEPQPEEPQPEEPQPEEPQPEEPQPEEPQPEEPQPEEPQPEEPQPEEPQPEEPQPEEPTPEEPAPEKPQPEEPQPEEPQPEDPVPGYHYLTGDDAFIPDVIDPSLIHDDMTIFDALKAQKKIYSAPNLEHEGNKLIIHEKRRDITEEVEIVAPKYNLTIKELRESDGGRNLEHNLYDYLPTIKSYRYEDGIRYTLSQTKYIPHIIQEAFNQYKLIDHNELNEEFGKLLNAERASKGLPPIKHTTNAKAIAANNEKTYDNGRHGFLQGYNYDKGEFYGPHSMSTGQTTNDFYVTKDLDGAWYSGENSAARNAKDIFYLTDTKAIARDFFEQWKNSPGHYAYMMKDVDYDRYNYGFDLNVKVGDFYFLSDYLSNGLAANFVIFQSFK</sequence>
<evidence type="ECO:0000259" key="2">
    <source>
        <dbReference type="PROSITE" id="PS51782"/>
    </source>
</evidence>
<evidence type="ECO:0000256" key="1">
    <source>
        <dbReference type="SAM" id="MobiDB-lite"/>
    </source>
</evidence>
<organism evidence="3 4">
    <name type="scientific">Falseniella ignava</name>
    <dbReference type="NCBI Taxonomy" id="137730"/>
    <lineage>
        <taxon>Bacteria</taxon>
        <taxon>Bacillati</taxon>
        <taxon>Bacillota</taxon>
        <taxon>Bacilli</taxon>
        <taxon>Lactobacillales</taxon>
        <taxon>Aerococcaceae</taxon>
        <taxon>Falseniella</taxon>
    </lineage>
</organism>
<dbReference type="RefSeq" id="WP_101954742.1">
    <property type="nucleotide sequence ID" value="NZ_PKHE01000027.1"/>
</dbReference>
<dbReference type="SUPFAM" id="SSF54106">
    <property type="entry name" value="LysM domain"/>
    <property type="match status" value="1"/>
</dbReference>